<feature type="binding site" evidence="9">
    <location>
        <position position="190"/>
    </location>
    <ligand>
        <name>substrate</name>
    </ligand>
</feature>
<accession>A0A1F8F563</accession>
<evidence type="ECO:0000256" key="5">
    <source>
        <dbReference type="ARBA" id="ARBA00022723"/>
    </source>
</evidence>
<feature type="binding site" evidence="9 12">
    <location>
        <position position="442"/>
    </location>
    <ligand>
        <name>Mn(2+)</name>
        <dbReference type="ChEBI" id="CHEBI:29035"/>
        <label>2</label>
    </ligand>
</feature>
<feature type="binding site" evidence="9 12">
    <location>
        <position position="400"/>
    </location>
    <ligand>
        <name>Mn(2+)</name>
        <dbReference type="ChEBI" id="CHEBI:29035"/>
        <label>1</label>
    </ligand>
</feature>
<feature type="binding site" evidence="9 12">
    <location>
        <position position="460"/>
    </location>
    <ligand>
        <name>Mn(2+)</name>
        <dbReference type="ChEBI" id="CHEBI:29035"/>
        <label>1</label>
    </ligand>
</feature>
<dbReference type="InterPro" id="IPR005995">
    <property type="entry name" value="Pgm_bpd_ind"/>
</dbReference>
<evidence type="ECO:0000256" key="3">
    <source>
        <dbReference type="ARBA" id="ARBA00004798"/>
    </source>
</evidence>
<comment type="caution">
    <text evidence="9">Lacks conserved residue(s) required for the propagation of feature annotation.</text>
</comment>
<evidence type="ECO:0000256" key="11">
    <source>
        <dbReference type="PIRSR" id="PIRSR001492-1"/>
    </source>
</evidence>
<protein>
    <recommendedName>
        <fullName evidence="9 10">2,3-bisphosphoglycerate-independent phosphoglycerate mutase</fullName>
        <shortName evidence="9">BPG-independent PGAM</shortName>
        <shortName evidence="9">Phosphoglyceromutase</shortName>
        <shortName evidence="9">iPGM</shortName>
        <ecNumber evidence="9 10">5.4.2.12</ecNumber>
    </recommendedName>
</protein>
<evidence type="ECO:0000256" key="6">
    <source>
        <dbReference type="ARBA" id="ARBA00023152"/>
    </source>
</evidence>
<evidence type="ECO:0000256" key="7">
    <source>
        <dbReference type="ARBA" id="ARBA00023211"/>
    </source>
</evidence>
<dbReference type="EMBL" id="MGJL01000007">
    <property type="protein sequence ID" value="OGN08282.1"/>
    <property type="molecule type" value="Genomic_DNA"/>
</dbReference>
<dbReference type="Pfam" id="PF06415">
    <property type="entry name" value="iPGM_N"/>
    <property type="match status" value="1"/>
</dbReference>
<dbReference type="InterPro" id="IPR011258">
    <property type="entry name" value="BPG-indep_PGM_N"/>
</dbReference>
<evidence type="ECO:0000256" key="9">
    <source>
        <dbReference type="HAMAP-Rule" id="MF_01038"/>
    </source>
</evidence>
<feature type="domain" description="Metalloenzyme" evidence="13">
    <location>
        <begin position="4"/>
        <end position="510"/>
    </location>
</feature>
<dbReference type="NCBIfam" id="TIGR01307">
    <property type="entry name" value="pgm_bpd_ind"/>
    <property type="match status" value="1"/>
</dbReference>
<evidence type="ECO:0000256" key="8">
    <source>
        <dbReference type="ARBA" id="ARBA00023235"/>
    </source>
</evidence>
<keyword evidence="7 9" id="KW-0464">Manganese</keyword>
<evidence type="ECO:0000259" key="14">
    <source>
        <dbReference type="Pfam" id="PF06415"/>
    </source>
</evidence>
<feature type="binding site" evidence="9 12">
    <location>
        <position position="62"/>
    </location>
    <ligand>
        <name>Mn(2+)</name>
        <dbReference type="ChEBI" id="CHEBI:29035"/>
        <label>2</label>
    </ligand>
</feature>
<evidence type="ECO:0000313" key="15">
    <source>
        <dbReference type="EMBL" id="OGN08282.1"/>
    </source>
</evidence>
<dbReference type="GO" id="GO:0006007">
    <property type="term" value="P:glucose catabolic process"/>
    <property type="evidence" value="ECO:0007669"/>
    <property type="project" value="InterPro"/>
</dbReference>
<dbReference type="PANTHER" id="PTHR31637:SF0">
    <property type="entry name" value="2,3-BISPHOSPHOGLYCERATE-INDEPENDENT PHOSPHOGLYCERATE MUTASE"/>
    <property type="match status" value="1"/>
</dbReference>
<reference evidence="15 16" key="1">
    <citation type="journal article" date="2016" name="Nat. Commun.">
        <title>Thousands of microbial genomes shed light on interconnected biogeochemical processes in an aquifer system.</title>
        <authorList>
            <person name="Anantharaman K."/>
            <person name="Brown C.T."/>
            <person name="Hug L.A."/>
            <person name="Sharon I."/>
            <person name="Castelle C.J."/>
            <person name="Probst A.J."/>
            <person name="Thomas B.C."/>
            <person name="Singh A."/>
            <person name="Wilkins M.J."/>
            <person name="Karaoz U."/>
            <person name="Brodie E.L."/>
            <person name="Williams K.H."/>
            <person name="Hubbard S.S."/>
            <person name="Banfield J.F."/>
        </authorList>
    </citation>
    <scope>NUCLEOTIDE SEQUENCE [LARGE SCALE GENOMIC DNA]</scope>
</reference>
<dbReference type="FunFam" id="3.40.1450.10:FF:000002">
    <property type="entry name" value="2,3-bisphosphoglycerate-independent phosphoglycerate mutase"/>
    <property type="match status" value="1"/>
</dbReference>
<feature type="binding site" evidence="9 12">
    <location>
        <position position="404"/>
    </location>
    <ligand>
        <name>Mn(2+)</name>
        <dbReference type="ChEBI" id="CHEBI:29035"/>
        <label>1</label>
    </ligand>
</feature>
<dbReference type="InterPro" id="IPR017850">
    <property type="entry name" value="Alkaline_phosphatase_core_sf"/>
</dbReference>
<dbReference type="PANTHER" id="PTHR31637">
    <property type="entry name" value="2,3-BISPHOSPHOGLYCERATE-INDEPENDENT PHOSPHOGLYCERATE MUTASE"/>
    <property type="match status" value="1"/>
</dbReference>
<evidence type="ECO:0000256" key="1">
    <source>
        <dbReference type="ARBA" id="ARBA00000370"/>
    </source>
</evidence>
<dbReference type="Proteomes" id="UP000178023">
    <property type="component" value="Unassembled WGS sequence"/>
</dbReference>
<comment type="caution">
    <text evidence="15">The sequence shown here is derived from an EMBL/GenBank/DDBJ whole genome shotgun (WGS) entry which is preliminary data.</text>
</comment>
<dbReference type="SUPFAM" id="SSF53649">
    <property type="entry name" value="Alkaline phosphatase-like"/>
    <property type="match status" value="1"/>
</dbReference>
<dbReference type="EC" id="5.4.2.12" evidence="9 10"/>
<feature type="binding site" evidence="9">
    <location>
        <position position="332"/>
    </location>
    <ligand>
        <name>substrate</name>
    </ligand>
</feature>
<dbReference type="GO" id="GO:0004619">
    <property type="term" value="F:phosphoglycerate mutase activity"/>
    <property type="evidence" value="ECO:0007669"/>
    <property type="project" value="UniProtKB-UniRule"/>
</dbReference>
<comment type="function">
    <text evidence="2 9">Catalyzes the interconversion of 2-phosphoglycerate and 3-phosphoglycerate.</text>
</comment>
<keyword evidence="8 9" id="KW-0413">Isomerase</keyword>
<feature type="domain" description="BPG-independent PGAM N-terminal" evidence="14">
    <location>
        <begin position="82"/>
        <end position="295"/>
    </location>
</feature>
<evidence type="ECO:0000256" key="10">
    <source>
        <dbReference type="NCBIfam" id="TIGR01307"/>
    </source>
</evidence>
<evidence type="ECO:0000313" key="16">
    <source>
        <dbReference type="Proteomes" id="UP000178023"/>
    </source>
</evidence>
<dbReference type="Gene3D" id="3.40.720.10">
    <property type="entry name" value="Alkaline Phosphatase, subunit A"/>
    <property type="match status" value="1"/>
</dbReference>
<evidence type="ECO:0000256" key="12">
    <source>
        <dbReference type="PIRSR" id="PIRSR001492-3"/>
    </source>
</evidence>
<dbReference type="HAMAP" id="MF_01038">
    <property type="entry name" value="GpmI"/>
    <property type="match status" value="1"/>
</dbReference>
<dbReference type="Gene3D" id="3.40.1450.10">
    <property type="entry name" value="BPG-independent phosphoglycerate mutase, domain B"/>
    <property type="match status" value="1"/>
</dbReference>
<comment type="subunit">
    <text evidence="9">Monomer.</text>
</comment>
<comment type="similarity">
    <text evidence="4 9">Belongs to the BPG-independent phosphoglycerate mutase family.</text>
</comment>
<feature type="binding site" evidence="9">
    <location>
        <position position="184"/>
    </location>
    <ligand>
        <name>substrate</name>
    </ligand>
</feature>
<gene>
    <name evidence="9" type="primary">gpmI</name>
    <name evidence="15" type="ORF">A2750_00475</name>
</gene>
<feature type="active site" description="Phosphoserine intermediate" evidence="9 11">
    <location>
        <position position="62"/>
    </location>
</feature>
<keyword evidence="6 9" id="KW-0324">Glycolysis</keyword>
<dbReference type="SUPFAM" id="SSF64158">
    <property type="entry name" value="2,3-Bisphosphoglycerate-independent phosphoglycerate mutase, substrate-binding domain"/>
    <property type="match status" value="1"/>
</dbReference>
<comment type="pathway">
    <text evidence="3 9">Carbohydrate degradation; glycolysis; pyruvate from D-glyceraldehyde 3-phosphate: step 3/5.</text>
</comment>
<feature type="binding site" evidence="9">
    <location>
        <position position="123"/>
    </location>
    <ligand>
        <name>substrate</name>
    </ligand>
</feature>
<dbReference type="UniPathway" id="UPA00109">
    <property type="reaction ID" value="UER00186"/>
</dbReference>
<dbReference type="CDD" id="cd16010">
    <property type="entry name" value="iPGM"/>
    <property type="match status" value="1"/>
</dbReference>
<dbReference type="PIRSF" id="PIRSF001492">
    <property type="entry name" value="IPGAM"/>
    <property type="match status" value="1"/>
</dbReference>
<feature type="binding site" evidence="9">
    <location>
        <begin position="259"/>
        <end position="262"/>
    </location>
    <ligand>
        <name>substrate</name>
    </ligand>
</feature>
<evidence type="ECO:0000256" key="2">
    <source>
        <dbReference type="ARBA" id="ARBA00002315"/>
    </source>
</evidence>
<evidence type="ECO:0000259" key="13">
    <source>
        <dbReference type="Pfam" id="PF01676"/>
    </source>
</evidence>
<comment type="cofactor">
    <cofactor evidence="9">
        <name>Mn(2+)</name>
        <dbReference type="ChEBI" id="CHEBI:29035"/>
    </cofactor>
    <text evidence="9">Binds 2 manganese ions per subunit.</text>
</comment>
<comment type="catalytic activity">
    <reaction evidence="1 9">
        <text>(2R)-2-phosphoglycerate = (2R)-3-phosphoglycerate</text>
        <dbReference type="Rhea" id="RHEA:15901"/>
        <dbReference type="ChEBI" id="CHEBI:58272"/>
        <dbReference type="ChEBI" id="CHEBI:58289"/>
        <dbReference type="EC" id="5.4.2.12"/>
    </reaction>
</comment>
<dbReference type="GO" id="GO:0030145">
    <property type="term" value="F:manganese ion binding"/>
    <property type="evidence" value="ECO:0007669"/>
    <property type="project" value="UniProtKB-UniRule"/>
</dbReference>
<evidence type="ECO:0000256" key="4">
    <source>
        <dbReference type="ARBA" id="ARBA00008819"/>
    </source>
</evidence>
<dbReference type="GO" id="GO:0005829">
    <property type="term" value="C:cytosol"/>
    <property type="evidence" value="ECO:0007669"/>
    <property type="project" value="TreeGrafter"/>
</dbReference>
<dbReference type="AlphaFoldDB" id="A0A1F8F563"/>
<proteinExistence type="inferred from homology"/>
<dbReference type="Pfam" id="PF01676">
    <property type="entry name" value="Metalloenzyme"/>
    <property type="match status" value="1"/>
</dbReference>
<dbReference type="InterPro" id="IPR006124">
    <property type="entry name" value="Metalloenzyme"/>
</dbReference>
<name>A0A1F8F563_9BACT</name>
<keyword evidence="5 9" id="KW-0479">Metal-binding</keyword>
<organism evidence="15 16">
    <name type="scientific">Candidatus Yanofskybacteria bacterium RIFCSPHIGHO2_01_FULL_45_42</name>
    <dbReference type="NCBI Taxonomy" id="1802671"/>
    <lineage>
        <taxon>Bacteria</taxon>
        <taxon>Candidatus Yanofskyibacteriota</taxon>
    </lineage>
</organism>
<sequence>MTFKKALLIILDGFGLAIPDLGNPVTSAHMQFLNGLIGHYPSFSLKASGLAVGMPWGKYGNSEVGHAALGTGRIIIQDLARINNEIKNGEFYKNPAFLKAFSHAEKHDSAVHLIGCVSKGGIHSHEDHLIALLELAARQKSRKTFVHFICDGEDAGYQDALENYRRILPLMKKTGAAVASIGGRVYYMDRVMNWELTRVGWEAMVSGKGETAGDAEEYLKSNYAKKIFDDEIKPAAVVSDGKPVGLIQDNDSLIFFNYRNDRMKQLASSFLEKFDGFKRDKIPAGLFVAAMTRYADEFPFEVAYEAVQLKNTLGEIISDKGFKQLRIAEKEKESHVTNFFNGGRISAFPREERVIVSSRLLVGKEYLDYPQMSSQKIVDAVLEHLPNDFRFFAVNFANSDMIAHTGNIKATVSALKTIDQSLEKIVSAAIKDKIAVVITADHGNAEELIDPLTGKADTQHSNNPVLAVFVAPGLEGQGLKGGLDELINEKPRGTLIDIAPTILYLLGIEKPREMTGSSLVQL</sequence>
<dbReference type="InterPro" id="IPR036646">
    <property type="entry name" value="PGAM_B_sf"/>
</dbReference>
<feature type="binding site" evidence="9 12">
    <location>
        <position position="12"/>
    </location>
    <ligand>
        <name>Mn(2+)</name>
        <dbReference type="ChEBI" id="CHEBI:29035"/>
        <label>2</label>
    </ligand>
</feature>
<feature type="binding site" evidence="9 12">
    <location>
        <position position="441"/>
    </location>
    <ligand>
        <name>Mn(2+)</name>
        <dbReference type="ChEBI" id="CHEBI:29035"/>
        <label>2</label>
    </ligand>
</feature>
<dbReference type="GO" id="GO:0006096">
    <property type="term" value="P:glycolytic process"/>
    <property type="evidence" value="ECO:0007669"/>
    <property type="project" value="UniProtKB-UniRule"/>
</dbReference>